<keyword evidence="3" id="KW-1185">Reference proteome</keyword>
<dbReference type="EMBL" id="FPLD01000033">
    <property type="protein sequence ID" value="SGY88801.1"/>
    <property type="molecule type" value="Genomic_DNA"/>
</dbReference>
<proteinExistence type="predicted"/>
<dbReference type="AlphaFoldDB" id="A0A1L0AYS0"/>
<evidence type="ECO:0000313" key="3">
    <source>
        <dbReference type="Proteomes" id="UP000182660"/>
    </source>
</evidence>
<protein>
    <submittedName>
        <fullName evidence="2">Uncharacterized protein</fullName>
    </submittedName>
</protein>
<evidence type="ECO:0000313" key="2">
    <source>
        <dbReference type="EMBL" id="SGY88801.1"/>
    </source>
</evidence>
<gene>
    <name evidence="1" type="ORF">MT2528_0949</name>
    <name evidence="2" type="ORF">NVI5450_0914</name>
</gene>
<evidence type="ECO:0000313" key="4">
    <source>
        <dbReference type="Proteomes" id="UP000183794"/>
    </source>
</evidence>
<dbReference type="Proteomes" id="UP000183794">
    <property type="component" value="Unassembled WGS sequence"/>
</dbReference>
<reference evidence="1 3" key="1">
    <citation type="submission" date="2016-11" db="EMBL/GenBank/DDBJ databases">
        <authorList>
            <person name="Klemetsen T."/>
        </authorList>
    </citation>
    <scope>NUCLEOTIDE SEQUENCE [LARGE SCALE GENOMIC DNA]</scope>
    <source>
        <strain evidence="1">MT 2528</strain>
    </source>
</reference>
<name>A0A1L0AYS0_9GAMM</name>
<dbReference type="EMBL" id="FPLJ01000029">
    <property type="protein sequence ID" value="SGY85962.1"/>
    <property type="molecule type" value="Genomic_DNA"/>
</dbReference>
<evidence type="ECO:0000313" key="1">
    <source>
        <dbReference type="EMBL" id="SGY85962.1"/>
    </source>
</evidence>
<sequence>MFFMFENELYGRVVIFLNEVGAMLKRQFCLFSVKPMG</sequence>
<dbReference type="Proteomes" id="UP000182660">
    <property type="component" value="Unassembled WGS sequence"/>
</dbReference>
<accession>A0A1L0AYS0</accession>
<reference evidence="2 4" key="2">
    <citation type="submission" date="2016-11" db="EMBL/GenBank/DDBJ databases">
        <authorList>
            <person name="Jaros S."/>
            <person name="Januszkiewicz K."/>
            <person name="Wedrychowicz H."/>
        </authorList>
    </citation>
    <scope>NUCLEOTIDE SEQUENCE [LARGE SCALE GENOMIC DNA]</scope>
    <source>
        <strain evidence="2">NVI 5450</strain>
    </source>
</reference>
<organism evidence="2 4">
    <name type="scientific">Moritella viscosa</name>
    <dbReference type="NCBI Taxonomy" id="80854"/>
    <lineage>
        <taxon>Bacteria</taxon>
        <taxon>Pseudomonadati</taxon>
        <taxon>Pseudomonadota</taxon>
        <taxon>Gammaproteobacteria</taxon>
        <taxon>Alteromonadales</taxon>
        <taxon>Moritellaceae</taxon>
        <taxon>Moritella</taxon>
    </lineage>
</organism>